<accession>A0A225WHX1</accession>
<dbReference type="STRING" id="4795.A0A225WHX1"/>
<proteinExistence type="predicted"/>
<comment type="caution">
    <text evidence="2">The sequence shown here is derived from an EMBL/GenBank/DDBJ whole genome shotgun (WGS) entry which is preliminary data.</text>
</comment>
<dbReference type="Pfam" id="PF07727">
    <property type="entry name" value="RVT_2"/>
    <property type="match status" value="1"/>
</dbReference>
<sequence length="300" mass="33832">MHCDGKLCGYGLYVDDVLVVSQDKNLLEHVMSRLNERFNFKNLGEAKKRLDVWIERNPSGIILHQQQTIEELLEKFGMGHCRPSTTPVGVNHPFFEDDVEPFTDTNMVREAIGSLLWVSNCTRPDITTAVNCLSRFVAHPTVIHWRGIKRVLRHLKGTVSHRLSYKFGNRPGTPLHATTYADSNWAGDSKSAKSTSGAVLESHYRLRKLSRLLHVHLFKTATVIHWRGIKRVLRHLKGTVSHRLSYKFGNRPGTPLHATTYADSNWAGDSKSAKSTSGKLNDNFLGIMKTNDSLTIDYGS</sequence>
<organism evidence="2 3">
    <name type="scientific">Phytophthora megakarya</name>
    <dbReference type="NCBI Taxonomy" id="4795"/>
    <lineage>
        <taxon>Eukaryota</taxon>
        <taxon>Sar</taxon>
        <taxon>Stramenopiles</taxon>
        <taxon>Oomycota</taxon>
        <taxon>Peronosporomycetes</taxon>
        <taxon>Peronosporales</taxon>
        <taxon>Peronosporaceae</taxon>
        <taxon>Phytophthora</taxon>
    </lineage>
</organism>
<evidence type="ECO:0000313" key="3">
    <source>
        <dbReference type="Proteomes" id="UP000198211"/>
    </source>
</evidence>
<dbReference type="OrthoDB" id="123918at2759"/>
<name>A0A225WHX1_9STRA</name>
<dbReference type="PANTHER" id="PTHR11439">
    <property type="entry name" value="GAG-POL-RELATED RETROTRANSPOSON"/>
    <property type="match status" value="1"/>
</dbReference>
<evidence type="ECO:0000313" key="2">
    <source>
        <dbReference type="EMBL" id="OWZ17306.1"/>
    </source>
</evidence>
<gene>
    <name evidence="2" type="ORF">PHMEG_0008780</name>
</gene>
<evidence type="ECO:0000259" key="1">
    <source>
        <dbReference type="Pfam" id="PF07727"/>
    </source>
</evidence>
<protein>
    <submittedName>
        <fullName evidence="2">Gag-pol Polyprotein</fullName>
    </submittedName>
</protein>
<dbReference type="InterPro" id="IPR013103">
    <property type="entry name" value="RVT_2"/>
</dbReference>
<reference evidence="3" key="1">
    <citation type="submission" date="2017-03" db="EMBL/GenBank/DDBJ databases">
        <title>Phytopthora megakarya and P. palmivora, two closely related causual agents of cacao black pod achieved similar genome size and gene model numbers by different mechanisms.</title>
        <authorList>
            <person name="Ali S."/>
            <person name="Shao J."/>
            <person name="Larry D.J."/>
            <person name="Kronmiller B."/>
            <person name="Shen D."/>
            <person name="Strem M.D."/>
            <person name="Melnick R.L."/>
            <person name="Guiltinan M.J."/>
            <person name="Tyler B.M."/>
            <person name="Meinhardt L.W."/>
            <person name="Bailey B.A."/>
        </authorList>
    </citation>
    <scope>NUCLEOTIDE SEQUENCE [LARGE SCALE GENOMIC DNA]</scope>
    <source>
        <strain evidence="3">zdho120</strain>
    </source>
</reference>
<dbReference type="EMBL" id="NBNE01000777">
    <property type="protein sequence ID" value="OWZ17306.1"/>
    <property type="molecule type" value="Genomic_DNA"/>
</dbReference>
<dbReference type="Proteomes" id="UP000198211">
    <property type="component" value="Unassembled WGS sequence"/>
</dbReference>
<dbReference type="AlphaFoldDB" id="A0A225WHX1"/>
<feature type="domain" description="Reverse transcriptase Ty1/copia-type" evidence="1">
    <location>
        <begin position="11"/>
        <end position="88"/>
    </location>
</feature>
<keyword evidence="3" id="KW-1185">Reference proteome</keyword>